<dbReference type="HOGENOM" id="CLU_000445_88_19_5"/>
<evidence type="ECO:0000256" key="4">
    <source>
        <dbReference type="ARBA" id="ARBA00023163"/>
    </source>
</evidence>
<dbReference type="eggNOG" id="COG1917">
    <property type="taxonomic scope" value="Bacteria"/>
</dbReference>
<reference evidence="6 7" key="1">
    <citation type="journal article" date="2013" name="PLoS ONE">
        <title>Poles Apart: Arctic and Antarctic Octadecabacter strains Share High Genome Plasticity and a New Type of Xanthorhodopsin.</title>
        <authorList>
            <person name="Vollmers J."/>
            <person name="Voget S."/>
            <person name="Dietrich S."/>
            <person name="Gollnow K."/>
            <person name="Smits M."/>
            <person name="Meyer K."/>
            <person name="Brinkhoff T."/>
            <person name="Simon M."/>
            <person name="Daniel R."/>
        </authorList>
    </citation>
    <scope>NUCLEOTIDE SEQUENCE [LARGE SCALE GENOMIC DNA]</scope>
    <source>
        <strain evidence="6 7">307</strain>
    </source>
</reference>
<evidence type="ECO:0000256" key="2">
    <source>
        <dbReference type="ARBA" id="ARBA00023125"/>
    </source>
</evidence>
<dbReference type="InterPro" id="IPR003313">
    <property type="entry name" value="AraC-bd"/>
</dbReference>
<dbReference type="PROSITE" id="PS00041">
    <property type="entry name" value="HTH_ARAC_FAMILY_1"/>
    <property type="match status" value="1"/>
</dbReference>
<gene>
    <name evidence="6" type="ORF">OAN307_c06960</name>
</gene>
<dbReference type="KEGG" id="oat:OAN307_c06960"/>
<sequence length="290" mass="32150">MDHIALSASDAFGPQDAFEFSRAELDTRRPPLLHNQDFYELIWVQNGTVRLHLNGGRRDLTEGDLLFISPGQLHGLQGRHPKGASEHTEPAMVVSLAIRPGVIKSIGNRHGDLRGVAFWGEDTGPLVTHRDMRQLAALNHSALKLERSPRRKLYLEAFLMPLLVSLDRPPEGMSQDAPTWLITACAAAQTLDVFRNGAAGLVAATGLAHPHVARTMRRFLGVTPSDYVNTQRMDYAARRLTGTSDPLAEIATDCGLPNLSHFHKLFLAAHGETPQRYRRARQQDLIQPRS</sequence>
<dbReference type="InterPro" id="IPR014710">
    <property type="entry name" value="RmlC-like_jellyroll"/>
</dbReference>
<keyword evidence="1" id="KW-0805">Transcription regulation</keyword>
<dbReference type="SMART" id="SM00342">
    <property type="entry name" value="HTH_ARAC"/>
    <property type="match status" value="1"/>
</dbReference>
<dbReference type="Proteomes" id="UP000005307">
    <property type="component" value="Chromosome"/>
</dbReference>
<evidence type="ECO:0000313" key="7">
    <source>
        <dbReference type="Proteomes" id="UP000005307"/>
    </source>
</evidence>
<keyword evidence="4" id="KW-0804">Transcription</keyword>
<dbReference type="InterPro" id="IPR018060">
    <property type="entry name" value="HTH_AraC"/>
</dbReference>
<dbReference type="OrthoDB" id="252470at2"/>
<evidence type="ECO:0000259" key="5">
    <source>
        <dbReference type="PROSITE" id="PS01124"/>
    </source>
</evidence>
<dbReference type="InterPro" id="IPR009057">
    <property type="entry name" value="Homeodomain-like_sf"/>
</dbReference>
<dbReference type="SUPFAM" id="SSF51215">
    <property type="entry name" value="Regulatory protein AraC"/>
    <property type="match status" value="1"/>
</dbReference>
<keyword evidence="2" id="KW-0238">DNA-binding</keyword>
<evidence type="ECO:0000256" key="1">
    <source>
        <dbReference type="ARBA" id="ARBA00023015"/>
    </source>
</evidence>
<dbReference type="GO" id="GO:0003700">
    <property type="term" value="F:DNA-binding transcription factor activity"/>
    <property type="evidence" value="ECO:0007669"/>
    <property type="project" value="InterPro"/>
</dbReference>
<dbReference type="GO" id="GO:0043565">
    <property type="term" value="F:sequence-specific DNA binding"/>
    <property type="evidence" value="ECO:0007669"/>
    <property type="project" value="InterPro"/>
</dbReference>
<dbReference type="RefSeq" id="WP_015498471.1">
    <property type="nucleotide sequence ID" value="NC_020911.1"/>
</dbReference>
<evidence type="ECO:0000313" key="6">
    <source>
        <dbReference type="EMBL" id="AGI66423.1"/>
    </source>
</evidence>
<accession>M9R3T8</accession>
<protein>
    <submittedName>
        <fullName evidence="6">Transcriptional regulator</fullName>
    </submittedName>
</protein>
<dbReference type="Gene3D" id="2.60.120.10">
    <property type="entry name" value="Jelly Rolls"/>
    <property type="match status" value="1"/>
</dbReference>
<feature type="domain" description="HTH araC/xylS-type" evidence="5">
    <location>
        <begin position="201"/>
        <end position="280"/>
    </location>
</feature>
<dbReference type="EMBL" id="CP003740">
    <property type="protein sequence ID" value="AGI66423.1"/>
    <property type="molecule type" value="Genomic_DNA"/>
</dbReference>
<proteinExistence type="predicted"/>
<dbReference type="Gene3D" id="1.10.10.60">
    <property type="entry name" value="Homeodomain-like"/>
    <property type="match status" value="1"/>
</dbReference>
<dbReference type="InterPro" id="IPR037923">
    <property type="entry name" value="HTH-like"/>
</dbReference>
<organism evidence="6 7">
    <name type="scientific">Octadecabacter antarcticus 307</name>
    <dbReference type="NCBI Taxonomy" id="391626"/>
    <lineage>
        <taxon>Bacteria</taxon>
        <taxon>Pseudomonadati</taxon>
        <taxon>Pseudomonadota</taxon>
        <taxon>Alphaproteobacteria</taxon>
        <taxon>Rhodobacterales</taxon>
        <taxon>Roseobacteraceae</taxon>
        <taxon>Octadecabacter</taxon>
    </lineage>
</organism>
<dbReference type="InterPro" id="IPR050204">
    <property type="entry name" value="AraC_XylS_family_regulators"/>
</dbReference>
<dbReference type="PROSITE" id="PS01124">
    <property type="entry name" value="HTH_ARAC_FAMILY_2"/>
    <property type="match status" value="1"/>
</dbReference>
<name>M9R3T8_9RHOB</name>
<dbReference type="eggNOG" id="COG2169">
    <property type="taxonomic scope" value="Bacteria"/>
</dbReference>
<evidence type="ECO:0000256" key="3">
    <source>
        <dbReference type="ARBA" id="ARBA00023159"/>
    </source>
</evidence>
<dbReference type="Pfam" id="PF12833">
    <property type="entry name" value="HTH_18"/>
    <property type="match status" value="1"/>
</dbReference>
<dbReference type="SUPFAM" id="SSF46689">
    <property type="entry name" value="Homeodomain-like"/>
    <property type="match status" value="1"/>
</dbReference>
<dbReference type="AlphaFoldDB" id="M9R3T8"/>
<dbReference type="PANTHER" id="PTHR46796">
    <property type="entry name" value="HTH-TYPE TRANSCRIPTIONAL ACTIVATOR RHAS-RELATED"/>
    <property type="match status" value="1"/>
</dbReference>
<keyword evidence="7" id="KW-1185">Reference proteome</keyword>
<dbReference type="InterPro" id="IPR018062">
    <property type="entry name" value="HTH_AraC-typ_CS"/>
</dbReference>
<dbReference type="STRING" id="391626.OAN307_c06960"/>
<dbReference type="Pfam" id="PF02311">
    <property type="entry name" value="AraC_binding"/>
    <property type="match status" value="1"/>
</dbReference>
<keyword evidence="3" id="KW-0010">Activator</keyword>